<feature type="region of interest" description="Disordered" evidence="1">
    <location>
        <begin position="153"/>
        <end position="175"/>
    </location>
</feature>
<feature type="transmembrane region" description="Helical" evidence="2">
    <location>
        <begin position="75"/>
        <end position="101"/>
    </location>
</feature>
<comment type="caution">
    <text evidence="3">The sequence shown here is derived from an EMBL/GenBank/DDBJ whole genome shotgun (WGS) entry which is preliminary data.</text>
</comment>
<reference evidence="3 4" key="1">
    <citation type="submission" date="2015-05" db="EMBL/GenBank/DDBJ databases">
        <title>Genome sequencing and analysis of members of genus Stenotrophomonas.</title>
        <authorList>
            <person name="Patil P.P."/>
            <person name="Midha S."/>
            <person name="Patil P.B."/>
        </authorList>
    </citation>
    <scope>NUCLEOTIDE SEQUENCE [LARGE SCALE GENOMIC DNA]</scope>
    <source>
        <strain evidence="3 4">DSM 21858</strain>
    </source>
</reference>
<evidence type="ECO:0000313" key="4">
    <source>
        <dbReference type="Proteomes" id="UP000052052"/>
    </source>
</evidence>
<organism evidence="3 4">
    <name type="scientific">Pseudoxanthomonas dokdonensis</name>
    <dbReference type="NCBI Taxonomy" id="344882"/>
    <lineage>
        <taxon>Bacteria</taxon>
        <taxon>Pseudomonadati</taxon>
        <taxon>Pseudomonadota</taxon>
        <taxon>Gammaproteobacteria</taxon>
        <taxon>Lysobacterales</taxon>
        <taxon>Lysobacteraceae</taxon>
        <taxon>Pseudoxanthomonas</taxon>
    </lineage>
</organism>
<dbReference type="OrthoDB" id="6058188at2"/>
<keyword evidence="2" id="KW-0812">Transmembrane</keyword>
<feature type="compositionally biased region" description="Pro residues" evidence="1">
    <location>
        <begin position="8"/>
        <end position="17"/>
    </location>
</feature>
<evidence type="ECO:0000313" key="3">
    <source>
        <dbReference type="EMBL" id="KRG71720.1"/>
    </source>
</evidence>
<gene>
    <name evidence="3" type="ORF">ABB29_01940</name>
</gene>
<accession>A0A0R0D2W9</accession>
<keyword evidence="2" id="KW-1133">Transmembrane helix</keyword>
<dbReference type="EMBL" id="LDJL01000002">
    <property type="protein sequence ID" value="KRG71720.1"/>
    <property type="molecule type" value="Genomic_DNA"/>
</dbReference>
<sequence length="175" mass="18234">MASSDQTAPPPGSPPPDEAAAEAAAKAAKPGIDDSFRQVTAAGKETLGGARDSARALRKLLFADIALARAALGRALIWTCVAIVFGASGWLLSAAAAIALLRSSGLSWTQAMTAAAVFSLLVTCFGAWRVKHYFDHAGLQATRRQLVRMGLMDEDDDDDATAPPPAPSSTRQEGR</sequence>
<evidence type="ECO:0000256" key="1">
    <source>
        <dbReference type="SAM" id="MobiDB-lite"/>
    </source>
</evidence>
<name>A0A0R0D2W9_9GAMM</name>
<dbReference type="STRING" id="344882.ABB29_01940"/>
<protein>
    <submittedName>
        <fullName evidence="3">Membrane protein</fullName>
    </submittedName>
</protein>
<feature type="transmembrane region" description="Helical" evidence="2">
    <location>
        <begin position="107"/>
        <end position="128"/>
    </location>
</feature>
<keyword evidence="4" id="KW-1185">Reference proteome</keyword>
<keyword evidence="2" id="KW-0472">Membrane</keyword>
<dbReference type="Proteomes" id="UP000052052">
    <property type="component" value="Unassembled WGS sequence"/>
</dbReference>
<dbReference type="PATRIC" id="fig|344882.3.peg.1590"/>
<feature type="compositionally biased region" description="Low complexity" evidence="1">
    <location>
        <begin position="21"/>
        <end position="30"/>
    </location>
</feature>
<evidence type="ECO:0000256" key="2">
    <source>
        <dbReference type="SAM" id="Phobius"/>
    </source>
</evidence>
<feature type="region of interest" description="Disordered" evidence="1">
    <location>
        <begin position="1"/>
        <end position="31"/>
    </location>
</feature>
<dbReference type="AlphaFoldDB" id="A0A0R0D2W9"/>
<dbReference type="RefSeq" id="WP_057657108.1">
    <property type="nucleotide sequence ID" value="NZ_LDJL01000002.1"/>
</dbReference>
<proteinExistence type="predicted"/>